<dbReference type="Proteomes" id="UP000075320">
    <property type="component" value="Unassembled WGS sequence"/>
</dbReference>
<name>A0A150WL89_BDEBC</name>
<dbReference type="AlphaFoldDB" id="A0A150WL89"/>
<dbReference type="EMBL" id="LUKE01000002">
    <property type="protein sequence ID" value="KYG64662.1"/>
    <property type="molecule type" value="Genomic_DNA"/>
</dbReference>
<accession>A0A150WL89</accession>
<evidence type="ECO:0000313" key="1">
    <source>
        <dbReference type="EMBL" id="KYG64662.1"/>
    </source>
</evidence>
<sequence>MPNQSMISQKDSDNNIHAKIEFCEDELLDVVRFIGFLRASRSMDEIPEHFGLLYDDELSIEDNIEVARERVYDLRRKLDSLKRIARME</sequence>
<dbReference type="RefSeq" id="WP_061835173.1">
    <property type="nucleotide sequence ID" value="NZ_LUKE01000002.1"/>
</dbReference>
<organism evidence="1 2">
    <name type="scientific">Bdellovibrio bacteriovorus</name>
    <dbReference type="NCBI Taxonomy" id="959"/>
    <lineage>
        <taxon>Bacteria</taxon>
        <taxon>Pseudomonadati</taxon>
        <taxon>Bdellovibrionota</taxon>
        <taxon>Bdellovibrionia</taxon>
        <taxon>Bdellovibrionales</taxon>
        <taxon>Pseudobdellovibrionaceae</taxon>
        <taxon>Bdellovibrio</taxon>
    </lineage>
</organism>
<protein>
    <submittedName>
        <fullName evidence="1">Uncharacterized protein</fullName>
    </submittedName>
</protein>
<comment type="caution">
    <text evidence="1">The sequence shown here is derived from an EMBL/GenBank/DDBJ whole genome shotgun (WGS) entry which is preliminary data.</text>
</comment>
<gene>
    <name evidence="1" type="ORF">AZI86_10635</name>
</gene>
<evidence type="ECO:0000313" key="2">
    <source>
        <dbReference type="Proteomes" id="UP000075320"/>
    </source>
</evidence>
<reference evidence="1 2" key="1">
    <citation type="submission" date="2016-03" db="EMBL/GenBank/DDBJ databases">
        <authorList>
            <person name="Ploux O."/>
        </authorList>
    </citation>
    <scope>NUCLEOTIDE SEQUENCE [LARGE SCALE GENOMIC DNA]</scope>
    <source>
        <strain evidence="1 2">R0</strain>
    </source>
</reference>
<keyword evidence="2" id="KW-1185">Reference proteome</keyword>
<proteinExistence type="predicted"/>